<dbReference type="PANTHER" id="PTHR21502:SF3">
    <property type="entry name" value="CILIUM ASSEMBLY PROTEIN DZIP1L"/>
    <property type="match status" value="1"/>
</dbReference>
<organism evidence="15 16">
    <name type="scientific">Fasciola hepatica</name>
    <name type="common">Liver fluke</name>
    <dbReference type="NCBI Taxonomy" id="6192"/>
    <lineage>
        <taxon>Eukaryota</taxon>
        <taxon>Metazoa</taxon>
        <taxon>Spiralia</taxon>
        <taxon>Lophotrochozoa</taxon>
        <taxon>Platyhelminthes</taxon>
        <taxon>Trematoda</taxon>
        <taxon>Digenea</taxon>
        <taxon>Plagiorchiida</taxon>
        <taxon>Echinostomata</taxon>
        <taxon>Echinostomatoidea</taxon>
        <taxon>Fasciolidae</taxon>
        <taxon>Fasciola</taxon>
    </lineage>
</organism>
<keyword evidence="6 11" id="KW-0863">Zinc-finger</keyword>
<feature type="compositionally biased region" description="Polar residues" evidence="13">
    <location>
        <begin position="1102"/>
        <end position="1113"/>
    </location>
</feature>
<evidence type="ECO:0000256" key="12">
    <source>
        <dbReference type="SAM" id="Coils"/>
    </source>
</evidence>
<sequence length="1324" mass="147826">MHHTYQKSSCFFQKFQSWSQKYQIVYVKPMMMLNKPPMGPAHTGTPFLFRKRVEKIDWRRLAAVDVNRVASQMDIDTLQEILTSVAFCDITSEIDTRYVDTNFIKLFQLAQLLVEYLLYSQEYLTSSMDALKGENDELKKNIEQLQDRLVEKSNRLTVVRRECHRRRLLLLAQQQLMDSGPQSYHRCMYCAKAFLNASFLAAHVHRRHPETEVTKPTEDNRIMTMTQQSLVQQQQQPQQQHQTFSVETAQVQNNNTQTTSLEREVRELLVQLKSFNGRRSPSNPVMFMKPSEIPIPVQPADTNKTDDEEPSKPDWQTLMIEEHRRDMELLRNMFEKELRALQIQHASTQDELAQLKVKRAASNLGELVDDVPTMGNEQITGPILIKQMSPLKEVKLSDSAISKLKTTEEVSPNVTADFVQTNNQIKQSQDAVDHSVQTQNAMTGQNTLPSNSSISVQLLENQHPGWPVRRRPTRNHSLEPPIRNPSDNDDDEDDNAESDITYQVDPKPGRSDNVRFQRLIRSRNVRSQRNEPVPESDFSCYDEIDGNPCTRYGTRRKYRRKHRHKRVRSAAIQVGHGRHRSELQTNVAVASLSGDEPVFLRIRRPYSRSGSSASIHKSCSPGTRRMRAASLDGRSREIVIVRTEDEDGSGDRRSHETGSERSSLRSVHLMPTPKVLGPRSTIQRERIIHVGASARSSIPEHNTSPSTKAIPVFDEPTLSASKASIGTEARTISEHVSKHSASSPQRSNVASRSEMRTISDRRPLSQSPLRASTSQVAETDDTADESDNQQVSRAMGHILTVSEASSPVQSVNMSTNVLRYSRLLEQLKSDPETLRGLRHEVEQLLVEQLSERGIEANETRLTTAALNDRLLILRRERENIARKHPDFFEIREALAQYVDRLANAMLHGKNVQRTSSSEIRPVPSRLQRASVIARSGLPPPAMHSPVGARKGGTLPIQASRRAEVGSGLGSSMPILGQHEMVSKTGKPHSSPLANFDTSKPYFQRSSPHLQFGETHPDELHSSRSGMSTASPRQRSELGTPPVGHSQLPSQAETPSPRKARGSPQRSRSTASPYRTPERLSALKSPSIQLSHDQRVITFNRPEVSNNPVAPTSSDEWDSEPDEPPITTNKSVDPRMNQLKMQHSMGKVPDVLGTGVDLDEADRFLSDLGERQRNSNALFGQDNPVVAPIPMTLNRAHSVRTDDEDICSVSSLNGGVADDTSLSLVPGTPTRRGSKVSRSLDPSVVAAKAQAAALGPRPGTRFGRSSRDSVSVAGAMPVSVGSPDMTNTLATSFWGTNSKAVSLSANANSALKSEYVDDEDFDTDD</sequence>
<evidence type="ECO:0000256" key="6">
    <source>
        <dbReference type="ARBA" id="ARBA00022771"/>
    </source>
</evidence>
<evidence type="ECO:0000256" key="13">
    <source>
        <dbReference type="SAM" id="MobiDB-lite"/>
    </source>
</evidence>
<feature type="region of interest" description="Disordered" evidence="13">
    <location>
        <begin position="729"/>
        <end position="790"/>
    </location>
</feature>
<dbReference type="GO" id="GO:0005737">
    <property type="term" value="C:cytoplasm"/>
    <property type="evidence" value="ECO:0007669"/>
    <property type="project" value="TreeGrafter"/>
</dbReference>
<evidence type="ECO:0000256" key="2">
    <source>
        <dbReference type="ARBA" id="ARBA00004120"/>
    </source>
</evidence>
<feature type="compositionally biased region" description="Acidic residues" evidence="13">
    <location>
        <begin position="778"/>
        <end position="787"/>
    </location>
</feature>
<dbReference type="Pfam" id="PF25977">
    <property type="entry name" value="DZIP1"/>
    <property type="match status" value="1"/>
</dbReference>
<feature type="compositionally biased region" description="Polar residues" evidence="13">
    <location>
        <begin position="610"/>
        <end position="621"/>
    </location>
</feature>
<feature type="compositionally biased region" description="Polar residues" evidence="13">
    <location>
        <begin position="1063"/>
        <end position="1072"/>
    </location>
</feature>
<keyword evidence="16" id="KW-1185">Reference proteome</keyword>
<feature type="domain" description="C2H2-type" evidence="14">
    <location>
        <begin position="185"/>
        <end position="213"/>
    </location>
</feature>
<name>A0A4E0RW41_FASHE</name>
<dbReference type="Proteomes" id="UP000230066">
    <property type="component" value="Unassembled WGS sequence"/>
</dbReference>
<evidence type="ECO:0000256" key="8">
    <source>
        <dbReference type="ARBA" id="ARBA00023054"/>
    </source>
</evidence>
<comment type="caution">
    <text evidence="15">The sequence shown here is derived from an EMBL/GenBank/DDBJ whole genome shotgun (WGS) entry which is preliminary data.</text>
</comment>
<evidence type="ECO:0000256" key="10">
    <source>
        <dbReference type="ARBA" id="ARBA00023273"/>
    </source>
</evidence>
<feature type="region of interest" description="Disordered" evidence="13">
    <location>
        <begin position="642"/>
        <end position="665"/>
    </location>
</feature>
<keyword evidence="4" id="KW-0963">Cytoplasm</keyword>
<evidence type="ECO:0000256" key="3">
    <source>
        <dbReference type="ARBA" id="ARBA00009131"/>
    </source>
</evidence>
<gene>
    <name evidence="15" type="ORF">D915_002292</name>
</gene>
<dbReference type="EMBL" id="JXXN02000603">
    <property type="protein sequence ID" value="THD26868.1"/>
    <property type="molecule type" value="Genomic_DNA"/>
</dbReference>
<feature type="region of interest" description="Disordered" evidence="13">
    <location>
        <begin position="463"/>
        <end position="512"/>
    </location>
</feature>
<evidence type="ECO:0000259" key="14">
    <source>
        <dbReference type="PROSITE" id="PS50157"/>
    </source>
</evidence>
<dbReference type="PROSITE" id="PS00028">
    <property type="entry name" value="ZINC_FINGER_C2H2_1"/>
    <property type="match status" value="1"/>
</dbReference>
<dbReference type="PANTHER" id="PTHR21502">
    <property type="entry name" value="ZINC FINGER PROTEIN DZIP1"/>
    <property type="match status" value="1"/>
</dbReference>
<feature type="region of interest" description="Disordered" evidence="13">
    <location>
        <begin position="610"/>
        <end position="630"/>
    </location>
</feature>
<dbReference type="GO" id="GO:0008270">
    <property type="term" value="F:zinc ion binding"/>
    <property type="evidence" value="ECO:0007669"/>
    <property type="project" value="UniProtKB-KW"/>
</dbReference>
<feature type="compositionally biased region" description="Polar residues" evidence="13">
    <location>
        <begin position="739"/>
        <end position="751"/>
    </location>
</feature>
<evidence type="ECO:0000313" key="16">
    <source>
        <dbReference type="Proteomes" id="UP000230066"/>
    </source>
</evidence>
<comment type="subcellular location">
    <subcellularLocation>
        <location evidence="2">Cytoplasm</location>
        <location evidence="2">Cytoskeleton</location>
        <location evidence="2">Cilium basal body</location>
    </subcellularLocation>
    <subcellularLocation>
        <location evidence="1">Cytoplasm</location>
        <location evidence="1">Cytoskeleton</location>
        <location evidence="1">Microtubule organizing center</location>
        <location evidence="1">Centrosome</location>
        <location evidence="1">Centriole</location>
    </subcellularLocation>
</comment>
<feature type="region of interest" description="Disordered" evidence="13">
    <location>
        <begin position="693"/>
        <end position="715"/>
    </location>
</feature>
<feature type="compositionally biased region" description="Polar residues" evidence="13">
    <location>
        <begin position="764"/>
        <end position="777"/>
    </location>
</feature>
<accession>A0A4E0RW41</accession>
<evidence type="ECO:0000313" key="15">
    <source>
        <dbReference type="EMBL" id="THD26868.1"/>
    </source>
</evidence>
<comment type="similarity">
    <text evidence="3">Belongs to the DZIP C2H2-type zinc-finger protein family.</text>
</comment>
<feature type="coiled-coil region" evidence="12">
    <location>
        <begin position="320"/>
        <end position="358"/>
    </location>
</feature>
<dbReference type="Pfam" id="PF13815">
    <property type="entry name" value="Dzip-like_N"/>
    <property type="match status" value="1"/>
</dbReference>
<evidence type="ECO:0000256" key="9">
    <source>
        <dbReference type="ARBA" id="ARBA00023212"/>
    </source>
</evidence>
<feature type="region of interest" description="Disordered" evidence="13">
    <location>
        <begin position="981"/>
        <end position="1131"/>
    </location>
</feature>
<keyword evidence="9" id="KW-0206">Cytoskeleton</keyword>
<evidence type="ECO:0000256" key="1">
    <source>
        <dbReference type="ARBA" id="ARBA00004114"/>
    </source>
</evidence>
<feature type="compositionally biased region" description="Polar residues" evidence="13">
    <location>
        <begin position="1022"/>
        <end position="1032"/>
    </location>
</feature>
<feature type="compositionally biased region" description="Acidic residues" evidence="13">
    <location>
        <begin position="487"/>
        <end position="497"/>
    </location>
</feature>
<keyword evidence="7" id="KW-0862">Zinc</keyword>
<feature type="compositionally biased region" description="Basic and acidic residues" evidence="13">
    <location>
        <begin position="753"/>
        <end position="763"/>
    </location>
</feature>
<dbReference type="InterPro" id="IPR032714">
    <property type="entry name" value="DZIP1_N"/>
</dbReference>
<dbReference type="GO" id="GO:0005814">
    <property type="term" value="C:centriole"/>
    <property type="evidence" value="ECO:0007669"/>
    <property type="project" value="UniProtKB-SubCell"/>
</dbReference>
<feature type="compositionally biased region" description="Basic and acidic residues" evidence="13">
    <location>
        <begin position="642"/>
        <end position="663"/>
    </location>
</feature>
<evidence type="ECO:0000256" key="7">
    <source>
        <dbReference type="ARBA" id="ARBA00022833"/>
    </source>
</evidence>
<dbReference type="GO" id="GO:0060271">
    <property type="term" value="P:cilium assembly"/>
    <property type="evidence" value="ECO:0007669"/>
    <property type="project" value="TreeGrafter"/>
</dbReference>
<reference evidence="15" key="1">
    <citation type="submission" date="2019-03" db="EMBL/GenBank/DDBJ databases">
        <title>Improved annotation for the trematode Fasciola hepatica.</title>
        <authorList>
            <person name="Choi Y.-J."/>
            <person name="Martin J."/>
            <person name="Mitreva M."/>
        </authorList>
    </citation>
    <scope>NUCLEOTIDE SEQUENCE [LARGE SCALE GENOMIC DNA]</scope>
</reference>
<evidence type="ECO:0000256" key="4">
    <source>
        <dbReference type="ARBA" id="ARBA00022490"/>
    </source>
</evidence>
<protein>
    <submittedName>
        <fullName evidence="15">Zinc finger protein Dzip1</fullName>
    </submittedName>
</protein>
<feature type="region of interest" description="Disordered" evidence="13">
    <location>
        <begin position="280"/>
        <end position="312"/>
    </location>
</feature>
<proteinExistence type="inferred from homology"/>
<dbReference type="InterPro" id="IPR058883">
    <property type="entry name" value="DZIP1_dom"/>
</dbReference>
<feature type="compositionally biased region" description="Polar residues" evidence="13">
    <location>
        <begin position="694"/>
        <end position="707"/>
    </location>
</feature>
<dbReference type="GO" id="GO:0036064">
    <property type="term" value="C:ciliary basal body"/>
    <property type="evidence" value="ECO:0007669"/>
    <property type="project" value="TreeGrafter"/>
</dbReference>
<feature type="coiled-coil region" evidence="12">
    <location>
        <begin position="128"/>
        <end position="162"/>
    </location>
</feature>
<keyword evidence="10" id="KW-0966">Cell projection</keyword>
<evidence type="ECO:0000256" key="5">
    <source>
        <dbReference type="ARBA" id="ARBA00022723"/>
    </source>
</evidence>
<dbReference type="InterPro" id="IPR051241">
    <property type="entry name" value="DZIP_RILPL"/>
</dbReference>
<feature type="region of interest" description="Disordered" evidence="13">
    <location>
        <begin position="1219"/>
        <end position="1238"/>
    </location>
</feature>
<keyword evidence="8 12" id="KW-0175">Coiled coil</keyword>
<dbReference type="InterPro" id="IPR013087">
    <property type="entry name" value="Znf_C2H2_type"/>
</dbReference>
<evidence type="ECO:0000256" key="11">
    <source>
        <dbReference type="PROSITE-ProRule" id="PRU00042"/>
    </source>
</evidence>
<dbReference type="PROSITE" id="PS50157">
    <property type="entry name" value="ZINC_FINGER_C2H2_2"/>
    <property type="match status" value="1"/>
</dbReference>
<keyword evidence="5" id="KW-0479">Metal-binding</keyword>